<dbReference type="Proteomes" id="UP001195660">
    <property type="component" value="Unassembled WGS sequence"/>
</dbReference>
<keyword evidence="1" id="KW-1133">Transmembrane helix</keyword>
<organism evidence="2 3">
    <name type="scientific">Deefgea chitinilytica</name>
    <dbReference type="NCBI Taxonomy" id="570276"/>
    <lineage>
        <taxon>Bacteria</taxon>
        <taxon>Pseudomonadati</taxon>
        <taxon>Pseudomonadota</taxon>
        <taxon>Betaproteobacteria</taxon>
        <taxon>Neisseriales</taxon>
        <taxon>Chitinibacteraceae</taxon>
        <taxon>Deefgea</taxon>
    </lineage>
</organism>
<evidence type="ECO:0000256" key="1">
    <source>
        <dbReference type="SAM" id="Phobius"/>
    </source>
</evidence>
<keyword evidence="3" id="KW-1185">Reference proteome</keyword>
<evidence type="ECO:0000313" key="3">
    <source>
        <dbReference type="Proteomes" id="UP001195660"/>
    </source>
</evidence>
<dbReference type="EMBL" id="WOFE01000012">
    <property type="protein sequence ID" value="MBM5572903.1"/>
    <property type="molecule type" value="Genomic_DNA"/>
</dbReference>
<sequence length="155" mass="17545">MTLNDYALWRGLHVLAIVFWIGGVAFVTTILIPALRRSGNDYALFEKLEHRFGLQAKFSTQIAMISGLMMLHLSDSWSRLADTWWLWAMIATWCIFTLMLFVLEPWLIHRVLHHKAQIDPAATMALLQRLHYGLLSLSLITVAGGVIGAHGGAWF</sequence>
<evidence type="ECO:0000313" key="2">
    <source>
        <dbReference type="EMBL" id="MBM5572903.1"/>
    </source>
</evidence>
<evidence type="ECO:0008006" key="4">
    <source>
        <dbReference type="Google" id="ProtNLM"/>
    </source>
</evidence>
<keyword evidence="1" id="KW-0812">Transmembrane</keyword>
<protein>
    <recommendedName>
        <fullName evidence="4">DUF4149 domain-containing protein</fullName>
    </recommendedName>
</protein>
<name>A0ABS2CHI4_9NEIS</name>
<keyword evidence="1" id="KW-0472">Membrane</keyword>
<accession>A0ABS2CHI4</accession>
<comment type="caution">
    <text evidence="2">The sequence shown here is derived from an EMBL/GenBank/DDBJ whole genome shotgun (WGS) entry which is preliminary data.</text>
</comment>
<feature type="transmembrane region" description="Helical" evidence="1">
    <location>
        <begin position="85"/>
        <end position="108"/>
    </location>
</feature>
<dbReference type="RefSeq" id="WP_203572230.1">
    <property type="nucleotide sequence ID" value="NZ_WOFE01000012.1"/>
</dbReference>
<gene>
    <name evidence="2" type="ORF">GM173_15130</name>
</gene>
<reference evidence="2 3" key="1">
    <citation type="submission" date="2019-11" db="EMBL/GenBank/DDBJ databases">
        <title>Novel Deefgea species.</title>
        <authorList>
            <person name="Han J.-H."/>
        </authorList>
    </citation>
    <scope>NUCLEOTIDE SEQUENCE [LARGE SCALE GENOMIC DNA]</scope>
    <source>
        <strain evidence="2 3">LMG 24817</strain>
    </source>
</reference>
<proteinExistence type="predicted"/>
<feature type="transmembrane region" description="Helical" evidence="1">
    <location>
        <begin position="129"/>
        <end position="149"/>
    </location>
</feature>
<feature type="transmembrane region" description="Helical" evidence="1">
    <location>
        <begin position="12"/>
        <end position="35"/>
    </location>
</feature>